<reference evidence="2" key="1">
    <citation type="submission" date="2017-08" db="EMBL/GenBank/DDBJ databases">
        <title>Genomes of multiple Clavibacter strains from different subspecies.</title>
        <authorList>
            <person name="Yuan X.-K."/>
            <person name="Li X.-S."/>
            <person name="Nie J."/>
            <person name="De Boer S.H."/>
        </authorList>
    </citation>
    <scope>NUCLEOTIDE SEQUENCE [LARGE SCALE GENOMIC DNA]</scope>
    <source>
        <strain evidence="2">ATCC 33566</strain>
    </source>
</reference>
<dbReference type="EMBL" id="MZMQ01000001">
    <property type="protein sequence ID" value="OQJ62620.1"/>
    <property type="molecule type" value="Genomic_DNA"/>
</dbReference>
<name>A0A225CA41_9MICO</name>
<accession>A0A225CA41</accession>
<gene>
    <name evidence="2" type="ORF">B5P24_06200</name>
</gene>
<proteinExistence type="predicted"/>
<dbReference type="InterPro" id="IPR007138">
    <property type="entry name" value="ABM_dom"/>
</dbReference>
<dbReference type="SUPFAM" id="SSF54909">
    <property type="entry name" value="Dimeric alpha+beta barrel"/>
    <property type="match status" value="1"/>
</dbReference>
<dbReference type="OrthoDB" id="3695636at2"/>
<dbReference type="PANTHER" id="PTHR33336">
    <property type="entry name" value="QUINOL MONOOXYGENASE YGIN-RELATED"/>
    <property type="match status" value="1"/>
</dbReference>
<evidence type="ECO:0000259" key="1">
    <source>
        <dbReference type="PROSITE" id="PS51725"/>
    </source>
</evidence>
<protein>
    <submittedName>
        <fullName evidence="2">Antibiotic biosynthesis monooxygenase</fullName>
    </submittedName>
</protein>
<keyword evidence="2" id="KW-0560">Oxidoreductase</keyword>
<dbReference type="AlphaFoldDB" id="A0A225CA41"/>
<dbReference type="Proteomes" id="UP000215316">
    <property type="component" value="Unassembled WGS sequence"/>
</dbReference>
<organism evidence="2 3">
    <name type="scientific">Clavibacter tessellarius</name>
    <dbReference type="NCBI Taxonomy" id="31965"/>
    <lineage>
        <taxon>Bacteria</taxon>
        <taxon>Bacillati</taxon>
        <taxon>Actinomycetota</taxon>
        <taxon>Actinomycetes</taxon>
        <taxon>Micrococcales</taxon>
        <taxon>Microbacteriaceae</taxon>
        <taxon>Clavibacter</taxon>
    </lineage>
</organism>
<comment type="caution">
    <text evidence="2">The sequence shown here is derived from an EMBL/GenBank/DDBJ whole genome shotgun (WGS) entry which is preliminary data.</text>
</comment>
<dbReference type="PANTHER" id="PTHR33336:SF3">
    <property type="entry name" value="ABM DOMAIN-CONTAINING PROTEIN"/>
    <property type="match status" value="1"/>
</dbReference>
<dbReference type="InterPro" id="IPR050744">
    <property type="entry name" value="AI-2_Isomerase_LsrG"/>
</dbReference>
<feature type="domain" description="ABM" evidence="1">
    <location>
        <begin position="4"/>
        <end position="93"/>
    </location>
</feature>
<dbReference type="Gene3D" id="3.30.70.100">
    <property type="match status" value="1"/>
</dbReference>
<dbReference type="GO" id="GO:0004497">
    <property type="term" value="F:monooxygenase activity"/>
    <property type="evidence" value="ECO:0007669"/>
    <property type="project" value="UniProtKB-KW"/>
</dbReference>
<sequence length="97" mass="10654">MTATVLYAEFTALPGREEEVARMIADLAERVRAEPGNVVFEPYRRVEDPARFVVHEVYLDEAAFQAHIGASYGAEFNAALGPLIVEDGSQLTFLAPV</sequence>
<evidence type="ECO:0000313" key="2">
    <source>
        <dbReference type="EMBL" id="OQJ62620.1"/>
    </source>
</evidence>
<dbReference type="InterPro" id="IPR011008">
    <property type="entry name" value="Dimeric_a/b-barrel"/>
</dbReference>
<keyword evidence="3" id="KW-1185">Reference proteome</keyword>
<evidence type="ECO:0000313" key="3">
    <source>
        <dbReference type="Proteomes" id="UP000215316"/>
    </source>
</evidence>
<keyword evidence="2" id="KW-0503">Monooxygenase</keyword>
<dbReference type="Pfam" id="PF03992">
    <property type="entry name" value="ABM"/>
    <property type="match status" value="1"/>
</dbReference>
<dbReference type="PROSITE" id="PS51725">
    <property type="entry name" value="ABM"/>
    <property type="match status" value="1"/>
</dbReference>
<dbReference type="RefSeq" id="WP_094127285.1">
    <property type="nucleotide sequence ID" value="NZ_CP040788.1"/>
</dbReference>